<proteinExistence type="predicted"/>
<sequence>MTSARGTLLVLTGALLLLKSTWFSATAVIPQVRLEWGLSSGAAGWLTIAVQWGFVTGAVVSAVFVLSDVLSPTRLILLSSIGAAVANLVLLGAGGLGLGVPVRFATGFFIAGVYPPALKLISTWFRTGRGAAMGLLVGALSISSGVPHLVNGLGGLEWRVVIVVTSALTVGGGVLTWLAVRVGPYPFPAAVFDPKQIRRVLRDRGTRLATIGYLCHMWELYAMWAWFLAFFTAALAEHGRHDPVLAAYVTFAVFAAGAVANYTGGVLGDRLGRERTAIAMMAVSAACAATIGLFLSAPLWLLIVVGLVWGYSVVGDSVQFSALVTELADQSFVGTALTLQMALGFLLTGATIWLVPVLVGAVGWQWAFAVLAIGPLGGIVAMRRLLRLRTG</sequence>
<dbReference type="SUPFAM" id="SSF103473">
    <property type="entry name" value="MFS general substrate transporter"/>
    <property type="match status" value="1"/>
</dbReference>
<feature type="transmembrane region" description="Helical" evidence="5">
    <location>
        <begin position="364"/>
        <end position="386"/>
    </location>
</feature>
<feature type="transmembrane region" description="Helical" evidence="5">
    <location>
        <begin position="100"/>
        <end position="118"/>
    </location>
</feature>
<protein>
    <submittedName>
        <fullName evidence="7">MFS transporter</fullName>
    </submittedName>
</protein>
<feature type="transmembrane region" description="Helical" evidence="5">
    <location>
        <begin position="336"/>
        <end position="358"/>
    </location>
</feature>
<keyword evidence="3 5" id="KW-1133">Transmembrane helix</keyword>
<organism evidence="7 8">
    <name type="scientific">Actinophytocola gossypii</name>
    <dbReference type="NCBI Taxonomy" id="2812003"/>
    <lineage>
        <taxon>Bacteria</taxon>
        <taxon>Bacillati</taxon>
        <taxon>Actinomycetota</taxon>
        <taxon>Actinomycetes</taxon>
        <taxon>Pseudonocardiales</taxon>
        <taxon>Pseudonocardiaceae</taxon>
    </lineage>
</organism>
<dbReference type="RefSeq" id="WP_260188892.1">
    <property type="nucleotide sequence ID" value="NZ_JAFFZE010000001.1"/>
</dbReference>
<dbReference type="InterPro" id="IPR036259">
    <property type="entry name" value="MFS_trans_sf"/>
</dbReference>
<feature type="transmembrane region" description="Helical" evidence="5">
    <location>
        <begin position="43"/>
        <end position="66"/>
    </location>
</feature>
<evidence type="ECO:0000313" key="8">
    <source>
        <dbReference type="Proteomes" id="UP001156441"/>
    </source>
</evidence>
<keyword evidence="2 5" id="KW-0812">Transmembrane</keyword>
<evidence type="ECO:0000313" key="7">
    <source>
        <dbReference type="EMBL" id="MCT2581534.1"/>
    </source>
</evidence>
<feature type="transmembrane region" description="Helical" evidence="5">
    <location>
        <begin position="245"/>
        <end position="264"/>
    </location>
</feature>
<gene>
    <name evidence="7" type="ORF">JT362_00175</name>
</gene>
<keyword evidence="4 5" id="KW-0472">Membrane</keyword>
<comment type="caution">
    <text evidence="7">The sequence shown here is derived from an EMBL/GenBank/DDBJ whole genome shotgun (WGS) entry which is preliminary data.</text>
</comment>
<dbReference type="EMBL" id="JAFFZE010000001">
    <property type="protein sequence ID" value="MCT2581534.1"/>
    <property type="molecule type" value="Genomic_DNA"/>
</dbReference>
<feature type="transmembrane region" description="Helical" evidence="5">
    <location>
        <begin position="156"/>
        <end position="180"/>
    </location>
</feature>
<name>A0ABT2J0Z4_9PSEU</name>
<evidence type="ECO:0000256" key="2">
    <source>
        <dbReference type="ARBA" id="ARBA00022692"/>
    </source>
</evidence>
<evidence type="ECO:0000256" key="4">
    <source>
        <dbReference type="ARBA" id="ARBA00023136"/>
    </source>
</evidence>
<evidence type="ECO:0000256" key="5">
    <source>
        <dbReference type="SAM" id="Phobius"/>
    </source>
</evidence>
<evidence type="ECO:0000256" key="3">
    <source>
        <dbReference type="ARBA" id="ARBA00022989"/>
    </source>
</evidence>
<dbReference type="PANTHER" id="PTHR23521">
    <property type="entry name" value="TRANSPORTER MFS SUPERFAMILY"/>
    <property type="match status" value="1"/>
</dbReference>
<evidence type="ECO:0000256" key="1">
    <source>
        <dbReference type="ARBA" id="ARBA00004651"/>
    </source>
</evidence>
<keyword evidence="8" id="KW-1185">Reference proteome</keyword>
<dbReference type="PANTHER" id="PTHR23521:SF3">
    <property type="entry name" value="MFS TRANSPORTER"/>
    <property type="match status" value="1"/>
</dbReference>
<feature type="domain" description="Major facilitator superfamily (MFS) profile" evidence="6">
    <location>
        <begin position="205"/>
        <end position="391"/>
    </location>
</feature>
<dbReference type="PROSITE" id="PS50850">
    <property type="entry name" value="MFS"/>
    <property type="match status" value="1"/>
</dbReference>
<evidence type="ECO:0000259" key="6">
    <source>
        <dbReference type="PROSITE" id="PS50850"/>
    </source>
</evidence>
<dbReference type="InterPro" id="IPR011701">
    <property type="entry name" value="MFS"/>
</dbReference>
<reference evidence="7 8" key="1">
    <citation type="submission" date="2021-02" db="EMBL/GenBank/DDBJ databases">
        <title>Actinophytocola xerophila sp. nov., isolated from soil of cotton cropping field.</title>
        <authorList>
            <person name="Huang R."/>
            <person name="Chen X."/>
            <person name="Ge X."/>
            <person name="Liu W."/>
        </authorList>
    </citation>
    <scope>NUCLEOTIDE SEQUENCE [LARGE SCALE GENOMIC DNA]</scope>
    <source>
        <strain evidence="7 8">S1-96</strain>
    </source>
</reference>
<feature type="transmembrane region" description="Helical" evidence="5">
    <location>
        <begin position="208"/>
        <end position="233"/>
    </location>
</feature>
<dbReference type="Proteomes" id="UP001156441">
    <property type="component" value="Unassembled WGS sequence"/>
</dbReference>
<dbReference type="InterPro" id="IPR020846">
    <property type="entry name" value="MFS_dom"/>
</dbReference>
<dbReference type="Gene3D" id="1.20.1250.20">
    <property type="entry name" value="MFS general substrate transporter like domains"/>
    <property type="match status" value="2"/>
</dbReference>
<dbReference type="Pfam" id="PF07690">
    <property type="entry name" value="MFS_1"/>
    <property type="match status" value="2"/>
</dbReference>
<comment type="subcellular location">
    <subcellularLocation>
        <location evidence="1">Cell membrane</location>
        <topology evidence="1">Multi-pass membrane protein</topology>
    </subcellularLocation>
</comment>
<accession>A0ABT2J0Z4</accession>
<feature type="transmembrane region" description="Helical" evidence="5">
    <location>
        <begin position="130"/>
        <end position="150"/>
    </location>
</feature>
<feature type="transmembrane region" description="Helical" evidence="5">
    <location>
        <begin position="75"/>
        <end position="94"/>
    </location>
</feature>